<evidence type="ECO:0000313" key="3">
    <source>
        <dbReference type="EMBL" id="CEF70579.1"/>
    </source>
</evidence>
<dbReference type="WormBase" id="SRAE_2000520700">
    <property type="protein sequence ID" value="SRP12197"/>
    <property type="gene ID" value="WBGene00265464"/>
</dbReference>
<keyword evidence="1" id="KW-1133">Transmembrane helix</keyword>
<sequence length="316" mass="36490">MYLIYYLFVITIIITPFLGSTIIRSIPDPLIHENSPELYYNKHCKNNKCGEFGECVLMVQTTANNFLDDKYLCRCKKCYGGKYCNINYCLKNETFFTSTRIILLILILFVFMLYIYGVISFILFYLRYIYKIKNVMKANKNYYIDSLKGLNNGNEKSTTIIILRKVFKFWNYKNNKIFKKNTLSKKSNVSNSTSDVTNLQSTSNSIEKSKKDIIDVKKNDNKSFLSQDSNTNTVQLSKVNEDINTTLPTTIITETKKVEIDKDTTKTSDKLPPKVLTPYPTKYKMVSLFGIEQLQKLGVIQSSKNESTKLPNDANK</sequence>
<dbReference type="WBParaSite" id="SRAE_2000520700.1">
    <property type="protein sequence ID" value="SRAE_2000520700.1"/>
    <property type="gene ID" value="WBGene00265464"/>
</dbReference>
<evidence type="ECO:0000313" key="6">
    <source>
        <dbReference type="WormBase" id="SRAE_2000520700"/>
    </source>
</evidence>
<keyword evidence="4" id="KW-1185">Reference proteome</keyword>
<reference evidence="3 4" key="1">
    <citation type="submission" date="2014-09" db="EMBL/GenBank/DDBJ databases">
        <authorList>
            <person name="Martin A.A."/>
        </authorList>
    </citation>
    <scope>NUCLEOTIDE SEQUENCE</scope>
    <source>
        <strain evidence="4">ED321</strain>
        <strain evidence="3">ED321 Heterogonic</strain>
    </source>
</reference>
<protein>
    <submittedName>
        <fullName evidence="5">EGF-like domain-containing protein</fullName>
    </submittedName>
</protein>
<evidence type="ECO:0000259" key="2">
    <source>
        <dbReference type="PROSITE" id="PS00022"/>
    </source>
</evidence>
<reference evidence="5" key="2">
    <citation type="submission" date="2020-12" db="UniProtKB">
        <authorList>
            <consortium name="WormBaseParasite"/>
        </authorList>
    </citation>
    <scope>IDENTIFICATION</scope>
</reference>
<evidence type="ECO:0000313" key="4">
    <source>
        <dbReference type="Proteomes" id="UP000035682"/>
    </source>
</evidence>
<keyword evidence="1" id="KW-0472">Membrane</keyword>
<organism evidence="3">
    <name type="scientific">Strongyloides ratti</name>
    <name type="common">Parasitic roundworm</name>
    <dbReference type="NCBI Taxonomy" id="34506"/>
    <lineage>
        <taxon>Eukaryota</taxon>
        <taxon>Metazoa</taxon>
        <taxon>Ecdysozoa</taxon>
        <taxon>Nematoda</taxon>
        <taxon>Chromadorea</taxon>
        <taxon>Rhabditida</taxon>
        <taxon>Tylenchina</taxon>
        <taxon>Panagrolaimomorpha</taxon>
        <taxon>Strongyloidoidea</taxon>
        <taxon>Strongyloididae</taxon>
        <taxon>Strongyloides</taxon>
    </lineage>
</organism>
<proteinExistence type="predicted"/>
<accession>A0A090LL85</accession>
<evidence type="ECO:0000313" key="5">
    <source>
        <dbReference type="WBParaSite" id="SRAE_2000520700.1"/>
    </source>
</evidence>
<dbReference type="PROSITE" id="PS00022">
    <property type="entry name" value="EGF_1"/>
    <property type="match status" value="1"/>
</dbReference>
<name>A0A090LL85_STRRB</name>
<feature type="domain" description="EGF-like" evidence="2">
    <location>
        <begin position="73"/>
        <end position="84"/>
    </location>
</feature>
<dbReference type="GeneID" id="36382957"/>
<evidence type="ECO:0000256" key="1">
    <source>
        <dbReference type="SAM" id="Phobius"/>
    </source>
</evidence>
<dbReference type="AlphaFoldDB" id="A0A090LL85"/>
<dbReference type="CTD" id="36382957"/>
<dbReference type="InterPro" id="IPR000742">
    <property type="entry name" value="EGF"/>
</dbReference>
<dbReference type="EMBL" id="LN609529">
    <property type="protein sequence ID" value="CEF70579.1"/>
    <property type="molecule type" value="Genomic_DNA"/>
</dbReference>
<gene>
    <name evidence="3 5 6" type="ORF">SRAE_2000520700</name>
</gene>
<feature type="transmembrane region" description="Helical" evidence="1">
    <location>
        <begin position="101"/>
        <end position="126"/>
    </location>
</feature>
<keyword evidence="1" id="KW-0812">Transmembrane</keyword>
<feature type="transmembrane region" description="Helical" evidence="1">
    <location>
        <begin position="5"/>
        <end position="26"/>
    </location>
</feature>
<dbReference type="Proteomes" id="UP000035682">
    <property type="component" value="Unplaced"/>
</dbReference>
<dbReference type="RefSeq" id="XP_024509776.1">
    <property type="nucleotide sequence ID" value="XM_024644191.1"/>
</dbReference>